<gene>
    <name evidence="5" type="ORF">C8R41DRAFT_389533</name>
</gene>
<proteinExistence type="inferred from homology"/>
<reference evidence="5" key="1">
    <citation type="submission" date="2022-08" db="EMBL/GenBank/DDBJ databases">
        <title>A Global Phylogenomic Analysis of the Shiitake Genus Lentinula.</title>
        <authorList>
            <consortium name="DOE Joint Genome Institute"/>
            <person name="Sierra-Patev S."/>
            <person name="Min B."/>
            <person name="Naranjo-Ortiz M."/>
            <person name="Looney B."/>
            <person name="Konkel Z."/>
            <person name="Slot J.C."/>
            <person name="Sakamoto Y."/>
            <person name="Steenwyk J.L."/>
            <person name="Rokas A."/>
            <person name="Carro J."/>
            <person name="Camarero S."/>
            <person name="Ferreira P."/>
            <person name="Molpeceres G."/>
            <person name="Ruiz-Duenas F.J."/>
            <person name="Serrano A."/>
            <person name="Henrissat B."/>
            <person name="Drula E."/>
            <person name="Hughes K.W."/>
            <person name="Mata J.L."/>
            <person name="Ishikawa N.K."/>
            <person name="Vargas-Isla R."/>
            <person name="Ushijima S."/>
            <person name="Smith C.A."/>
            <person name="Ahrendt S."/>
            <person name="Andreopoulos W."/>
            <person name="He G."/>
            <person name="Labutti K."/>
            <person name="Lipzen A."/>
            <person name="Ng V."/>
            <person name="Riley R."/>
            <person name="Sandor L."/>
            <person name="Barry K."/>
            <person name="Martinez A.T."/>
            <person name="Xiao Y."/>
            <person name="Gibbons J.G."/>
            <person name="Terashima K."/>
            <person name="Grigoriev I.V."/>
            <person name="Hibbett D.S."/>
        </authorList>
    </citation>
    <scope>NUCLEOTIDE SEQUENCE</scope>
    <source>
        <strain evidence="5">RHP3577 ss4</strain>
    </source>
</reference>
<evidence type="ECO:0000256" key="4">
    <source>
        <dbReference type="SAM" id="MobiDB-lite"/>
    </source>
</evidence>
<dbReference type="PANTHER" id="PTHR28657">
    <property type="entry name" value="INDOLEAMINE 2,3-DIOXYGENASE"/>
    <property type="match status" value="1"/>
</dbReference>
<comment type="caution">
    <text evidence="5">The sequence shown here is derived from an EMBL/GenBank/DDBJ whole genome shotgun (WGS) entry which is preliminary data.</text>
</comment>
<keyword evidence="3" id="KW-0408">Iron</keyword>
<evidence type="ECO:0000313" key="6">
    <source>
        <dbReference type="Proteomes" id="UP001150217"/>
    </source>
</evidence>
<evidence type="ECO:0000313" key="5">
    <source>
        <dbReference type="EMBL" id="KAJ4489192.1"/>
    </source>
</evidence>
<dbReference type="InterPro" id="IPR037217">
    <property type="entry name" value="Trp/Indoleamine_2_3_dOase-like"/>
</dbReference>
<evidence type="ECO:0000256" key="2">
    <source>
        <dbReference type="ARBA" id="ARBA00022723"/>
    </source>
</evidence>
<name>A0ABQ8VDI7_9AGAR</name>
<keyword evidence="2" id="KW-0479">Metal-binding</keyword>
<dbReference type="PANTHER" id="PTHR28657:SF11">
    <property type="entry name" value="INDOLEAMINE 2,3-DIOXYGENASE"/>
    <property type="match status" value="1"/>
</dbReference>
<accession>A0ABQ8VDI7</accession>
<dbReference type="InterPro" id="IPR000898">
    <property type="entry name" value="Indolamine_dOase"/>
</dbReference>
<organism evidence="5 6">
    <name type="scientific">Lentinula lateritia</name>
    <dbReference type="NCBI Taxonomy" id="40482"/>
    <lineage>
        <taxon>Eukaryota</taxon>
        <taxon>Fungi</taxon>
        <taxon>Dikarya</taxon>
        <taxon>Basidiomycota</taxon>
        <taxon>Agaricomycotina</taxon>
        <taxon>Agaricomycetes</taxon>
        <taxon>Agaricomycetidae</taxon>
        <taxon>Agaricales</taxon>
        <taxon>Marasmiineae</taxon>
        <taxon>Omphalotaceae</taxon>
        <taxon>Lentinula</taxon>
    </lineage>
</organism>
<dbReference type="SUPFAM" id="SSF140959">
    <property type="entry name" value="Indolic compounds 2,3-dioxygenase-like"/>
    <property type="match status" value="1"/>
</dbReference>
<dbReference type="Proteomes" id="UP001150217">
    <property type="component" value="Unassembled WGS sequence"/>
</dbReference>
<protein>
    <submittedName>
        <fullName evidence="5">Uncharacterized protein</fullName>
    </submittedName>
</protein>
<comment type="similarity">
    <text evidence="1">Belongs to the indoleamine 2,3-dioxygenase family.</text>
</comment>
<evidence type="ECO:0000256" key="1">
    <source>
        <dbReference type="ARBA" id="ARBA00007119"/>
    </source>
</evidence>
<sequence length="459" mass="53107">MASLLSWIFPRTSTTSLTIHDNEPSFLYNQIIREGGEHHFAGRLAELLTNSGNAWPPKATHAETWPSPLQKYNIVYQRIAPFLPVRESSLDDAENRRLIDETRVLIRALLEEEIPIPAVCETLEECSRYDNHTMPMSGWLGFYSCLASLRHAYRWGVLPVVREAQNEKSLQFPRELDIPWPYIQRRVGITSPGGSLSSNSYYNLDARREIVYSITSGMGEEHNRTELWNGLLFVEVEDKALPMYRHISQAAHFLEIEDYPSTISTLEIANEELKVAFKHFYDNMNDYNLVPSLWLPYCQGFQGWTLEGINGVSGGQNILIRTLDSFLGIRPWPTEEEEALHLPLAQRNWLNCLRNFDIRALAQKKGNEEVIKQLDHMVTQLRVSLTLSSNYCINHSFPFKLWRMGHMRRMQRYQVHRPERNKMTAGKSLVQDDSVQTSDESVMVDHLKQMLSVRLKETK</sequence>
<feature type="region of interest" description="Disordered" evidence="4">
    <location>
        <begin position="417"/>
        <end position="436"/>
    </location>
</feature>
<dbReference type="EMBL" id="JANVFT010000044">
    <property type="protein sequence ID" value="KAJ4489192.1"/>
    <property type="molecule type" value="Genomic_DNA"/>
</dbReference>
<keyword evidence="6" id="KW-1185">Reference proteome</keyword>
<evidence type="ECO:0000256" key="3">
    <source>
        <dbReference type="ARBA" id="ARBA00023004"/>
    </source>
</evidence>
<dbReference type="Gene3D" id="1.20.58.480">
    <property type="match status" value="1"/>
</dbReference>